<evidence type="ECO:0000256" key="1">
    <source>
        <dbReference type="SAM" id="MobiDB-lite"/>
    </source>
</evidence>
<organism evidence="2">
    <name type="scientific">Oryza nivara</name>
    <name type="common">Indian wild rice</name>
    <name type="synonym">Oryza sativa f. spontanea</name>
    <dbReference type="NCBI Taxonomy" id="4536"/>
    <lineage>
        <taxon>Eukaryota</taxon>
        <taxon>Viridiplantae</taxon>
        <taxon>Streptophyta</taxon>
        <taxon>Embryophyta</taxon>
        <taxon>Tracheophyta</taxon>
        <taxon>Spermatophyta</taxon>
        <taxon>Magnoliopsida</taxon>
        <taxon>Liliopsida</taxon>
        <taxon>Poales</taxon>
        <taxon>Poaceae</taxon>
        <taxon>BOP clade</taxon>
        <taxon>Oryzoideae</taxon>
        <taxon>Oryzeae</taxon>
        <taxon>Oryzinae</taxon>
        <taxon>Oryza</taxon>
    </lineage>
</organism>
<reference evidence="2" key="2">
    <citation type="submission" date="2018-04" db="EMBL/GenBank/DDBJ databases">
        <title>OnivRS2 (Oryza nivara Reference Sequence Version 2).</title>
        <authorList>
            <person name="Zhang J."/>
            <person name="Kudrna D."/>
            <person name="Lee S."/>
            <person name="Talag J."/>
            <person name="Rajasekar S."/>
            <person name="Welchert J."/>
            <person name="Hsing Y.-I."/>
            <person name="Wing R.A."/>
        </authorList>
    </citation>
    <scope>NUCLEOTIDE SEQUENCE [LARGE SCALE GENOMIC DNA]</scope>
    <source>
        <strain evidence="2">SL10</strain>
    </source>
</reference>
<dbReference type="AlphaFoldDB" id="A0A0E0G5D2"/>
<name>A0A0E0G5D2_ORYNI</name>
<reference evidence="2" key="1">
    <citation type="submission" date="2015-04" db="UniProtKB">
        <authorList>
            <consortium name="EnsemblPlants"/>
        </authorList>
    </citation>
    <scope>IDENTIFICATION</scope>
    <source>
        <strain evidence="2">SL10</strain>
    </source>
</reference>
<dbReference type="Gramene" id="ONIVA02G14770.1">
    <property type="protein sequence ID" value="ONIVA02G14770.1"/>
    <property type="gene ID" value="ONIVA02G14770"/>
</dbReference>
<feature type="region of interest" description="Disordered" evidence="1">
    <location>
        <begin position="1"/>
        <end position="36"/>
    </location>
</feature>
<sequence>MAVAFTSPMFHRLPAEDNDAPASVSSSSADADEHRGLKVALRHRGRRSGRQGGWGKASAAVMEAVRLEEPERRRAKEEVGRRLEGWLAALSARLGGDDGDKGRRGGR</sequence>
<keyword evidence="3" id="KW-1185">Reference proteome</keyword>
<dbReference type="HOGENOM" id="CLU_175849_0_0_1"/>
<proteinExistence type="predicted"/>
<accession>A0A0E0G5D2</accession>
<protein>
    <submittedName>
        <fullName evidence="2">Uncharacterized protein</fullName>
    </submittedName>
</protein>
<dbReference type="Proteomes" id="UP000006591">
    <property type="component" value="Chromosome 2"/>
</dbReference>
<evidence type="ECO:0000313" key="2">
    <source>
        <dbReference type="EnsemblPlants" id="ONIVA02G14770.1"/>
    </source>
</evidence>
<dbReference type="EnsemblPlants" id="ONIVA02G14770.1">
    <property type="protein sequence ID" value="ONIVA02G14770.1"/>
    <property type="gene ID" value="ONIVA02G14770"/>
</dbReference>
<evidence type="ECO:0000313" key="3">
    <source>
        <dbReference type="Proteomes" id="UP000006591"/>
    </source>
</evidence>
<feature type="compositionally biased region" description="Low complexity" evidence="1">
    <location>
        <begin position="20"/>
        <end position="29"/>
    </location>
</feature>